<dbReference type="AlphaFoldDB" id="A5ZWJ3"/>
<dbReference type="InterPro" id="IPR036388">
    <property type="entry name" value="WH-like_DNA-bd_sf"/>
</dbReference>
<dbReference type="Pfam" id="PF00392">
    <property type="entry name" value="GntR"/>
    <property type="match status" value="1"/>
</dbReference>
<dbReference type="HOGENOM" id="CLU_017584_10_4_9"/>
<comment type="caution">
    <text evidence="5">The sequence shown here is derived from an EMBL/GenBank/DDBJ whole genome shotgun (WGS) entry which is preliminary data.</text>
</comment>
<dbReference type="SMART" id="SM00345">
    <property type="entry name" value="HTH_GNTR"/>
    <property type="match status" value="1"/>
</dbReference>
<dbReference type="PANTHER" id="PTHR38445">
    <property type="entry name" value="HTH-TYPE TRANSCRIPTIONAL REPRESSOR YTRA"/>
    <property type="match status" value="1"/>
</dbReference>
<dbReference type="PANTHER" id="PTHR38445:SF7">
    <property type="entry name" value="GNTR-FAMILY TRANSCRIPTIONAL REGULATOR"/>
    <property type="match status" value="1"/>
</dbReference>
<evidence type="ECO:0000313" key="6">
    <source>
        <dbReference type="Proteomes" id="UP000006002"/>
    </source>
</evidence>
<dbReference type="GO" id="GO:0003700">
    <property type="term" value="F:DNA-binding transcription factor activity"/>
    <property type="evidence" value="ECO:0007669"/>
    <property type="project" value="InterPro"/>
</dbReference>
<dbReference type="eggNOG" id="COG1725">
    <property type="taxonomic scope" value="Bacteria"/>
</dbReference>
<reference evidence="5 6" key="1">
    <citation type="submission" date="2007-03" db="EMBL/GenBank/DDBJ databases">
        <authorList>
            <person name="Fulton L."/>
            <person name="Clifton S."/>
            <person name="Fulton B."/>
            <person name="Xu J."/>
            <person name="Minx P."/>
            <person name="Pepin K.H."/>
            <person name="Johnson M."/>
            <person name="Thiruvilangam P."/>
            <person name="Bhonagiri V."/>
            <person name="Nash W.E."/>
            <person name="Mardis E.R."/>
            <person name="Wilson R.K."/>
        </authorList>
    </citation>
    <scope>NUCLEOTIDE SEQUENCE [LARGE SCALE GENOMIC DNA]</scope>
    <source>
        <strain evidence="5 6">ATCC 29174</strain>
    </source>
</reference>
<proteinExistence type="predicted"/>
<dbReference type="GO" id="GO:0003677">
    <property type="term" value="F:DNA binding"/>
    <property type="evidence" value="ECO:0007669"/>
    <property type="project" value="UniProtKB-KW"/>
</dbReference>
<evidence type="ECO:0000313" key="5">
    <source>
        <dbReference type="EMBL" id="EDM86016.1"/>
    </source>
</evidence>
<keyword evidence="1" id="KW-0805">Transcription regulation</keyword>
<evidence type="ECO:0000256" key="3">
    <source>
        <dbReference type="ARBA" id="ARBA00023163"/>
    </source>
</evidence>
<evidence type="ECO:0000259" key="4">
    <source>
        <dbReference type="PROSITE" id="PS50949"/>
    </source>
</evidence>
<evidence type="ECO:0000256" key="2">
    <source>
        <dbReference type="ARBA" id="ARBA00023125"/>
    </source>
</evidence>
<feature type="domain" description="HTH gntR-type" evidence="4">
    <location>
        <begin position="13"/>
        <end position="81"/>
    </location>
</feature>
<dbReference type="SUPFAM" id="SSF46785">
    <property type="entry name" value="Winged helix' DNA-binding domain"/>
    <property type="match status" value="1"/>
</dbReference>
<dbReference type="CDD" id="cd07377">
    <property type="entry name" value="WHTH_GntR"/>
    <property type="match status" value="1"/>
</dbReference>
<accession>A5ZWJ3</accession>
<name>A5ZWJ3_9FIRM</name>
<dbReference type="Proteomes" id="UP000006002">
    <property type="component" value="Unassembled WGS sequence"/>
</dbReference>
<gene>
    <name evidence="5" type="ORF">RUMOBE_03386</name>
</gene>
<keyword evidence="3" id="KW-0804">Transcription</keyword>
<dbReference type="PRINTS" id="PR00035">
    <property type="entry name" value="HTHGNTR"/>
</dbReference>
<keyword evidence="2" id="KW-0238">DNA-binding</keyword>
<dbReference type="EMBL" id="AAVO02000020">
    <property type="protein sequence ID" value="EDM86016.1"/>
    <property type="molecule type" value="Genomic_DNA"/>
</dbReference>
<dbReference type="InterPro" id="IPR000524">
    <property type="entry name" value="Tscrpt_reg_HTH_GntR"/>
</dbReference>
<organism evidence="5 6">
    <name type="scientific">Blautia obeum ATCC 29174</name>
    <dbReference type="NCBI Taxonomy" id="411459"/>
    <lineage>
        <taxon>Bacteria</taxon>
        <taxon>Bacillati</taxon>
        <taxon>Bacillota</taxon>
        <taxon>Clostridia</taxon>
        <taxon>Lachnospirales</taxon>
        <taxon>Lachnospiraceae</taxon>
        <taxon>Blautia</taxon>
    </lineage>
</organism>
<dbReference type="InterPro" id="IPR036390">
    <property type="entry name" value="WH_DNA-bd_sf"/>
</dbReference>
<dbReference type="PROSITE" id="PS50949">
    <property type="entry name" value="HTH_GNTR"/>
    <property type="match status" value="1"/>
</dbReference>
<evidence type="ECO:0000256" key="1">
    <source>
        <dbReference type="ARBA" id="ARBA00023015"/>
    </source>
</evidence>
<reference evidence="5 6" key="2">
    <citation type="submission" date="2007-04" db="EMBL/GenBank/DDBJ databases">
        <title>Draft genome sequence of Ruminococcus obeum (ATCC 29174).</title>
        <authorList>
            <person name="Sudarsanam P."/>
            <person name="Ley R."/>
            <person name="Guruge J."/>
            <person name="Turnbaugh P.J."/>
            <person name="Mahowald M."/>
            <person name="Liep D."/>
            <person name="Gordon J."/>
        </authorList>
    </citation>
    <scope>NUCLEOTIDE SEQUENCE [LARGE SCALE GENOMIC DNA]</scope>
    <source>
        <strain evidence="5 6">ATCC 29174</strain>
    </source>
</reference>
<protein>
    <submittedName>
        <fullName evidence="5">Transcriptional regulator, GntR family</fullName>
    </submittedName>
</protein>
<dbReference type="Gene3D" id="1.10.10.10">
    <property type="entry name" value="Winged helix-like DNA-binding domain superfamily/Winged helix DNA-binding domain"/>
    <property type="match status" value="1"/>
</dbReference>
<sequence>MKLNLIINHTSMEPIYEQIVAQIKAEVIEGRMTAGDALPSVRALSRELKISALTVKKAYDNLEEEGLIVTVHGKGSFIAAANQELLMEERRKELEKELEAAVQKARTGGLTAKEIRESFEIIMEDEVC</sequence>